<dbReference type="OrthoDB" id="9791759at2"/>
<keyword evidence="2" id="KW-1185">Reference proteome</keyword>
<sequence length="168" mass="19092">MINKQPDRVQRLFFDDNGKIPNNPTLPALLYSVKEHHLHELEQTFRSNGWESTWYGSIFTYHHFHSNSHEALAVIRGSASLHLGGPQGEVISVTSGDILLLPAGVGHKLLDSDDIFQVMGAYPHTREIDLYTGDENNHEVVCRNIHHVELPRLDPFYGEAGPLQNYWK</sequence>
<dbReference type="Gene3D" id="2.60.120.10">
    <property type="entry name" value="Jelly Rolls"/>
    <property type="match status" value="1"/>
</dbReference>
<evidence type="ECO:0000313" key="1">
    <source>
        <dbReference type="EMBL" id="RKD71135.1"/>
    </source>
</evidence>
<dbReference type="CDD" id="cd02219">
    <property type="entry name" value="cupin_YjlB-like"/>
    <property type="match status" value="1"/>
</dbReference>
<dbReference type="InterPro" id="IPR014710">
    <property type="entry name" value="RmlC-like_jellyroll"/>
</dbReference>
<dbReference type="InterPro" id="IPR011051">
    <property type="entry name" value="RmlC_Cupin_sf"/>
</dbReference>
<dbReference type="PIRSF" id="PIRSF019307">
    <property type="entry name" value="UCP019307"/>
    <property type="match status" value="1"/>
</dbReference>
<proteinExistence type="predicted"/>
<dbReference type="PANTHER" id="PTHR36448">
    <property type="entry name" value="BLR7373 PROTEIN"/>
    <property type="match status" value="1"/>
</dbReference>
<dbReference type="AlphaFoldDB" id="A0A419UZM0"/>
<organism evidence="1 2">
    <name type="scientific">Sinobaca qinghaiensis</name>
    <dbReference type="NCBI Taxonomy" id="342944"/>
    <lineage>
        <taxon>Bacteria</taxon>
        <taxon>Bacillati</taxon>
        <taxon>Bacillota</taxon>
        <taxon>Bacilli</taxon>
        <taxon>Bacillales</taxon>
        <taxon>Sporolactobacillaceae</taxon>
        <taxon>Sinobaca</taxon>
    </lineage>
</organism>
<dbReference type="SUPFAM" id="SSF51182">
    <property type="entry name" value="RmlC-like cupins"/>
    <property type="match status" value="1"/>
</dbReference>
<dbReference type="PANTHER" id="PTHR36448:SF2">
    <property type="entry name" value="CUPIN TYPE-1 DOMAIN-CONTAINING PROTEIN"/>
    <property type="match status" value="1"/>
</dbReference>
<evidence type="ECO:0000313" key="2">
    <source>
        <dbReference type="Proteomes" id="UP000285120"/>
    </source>
</evidence>
<protein>
    <submittedName>
        <fullName evidence="1">Uncharacterized protein YjlB</fullName>
    </submittedName>
</protein>
<dbReference type="InterPro" id="IPR047121">
    <property type="entry name" value="YjiB-like"/>
</dbReference>
<gene>
    <name evidence="1" type="ORF">ATL39_2527</name>
</gene>
<dbReference type="Proteomes" id="UP000285120">
    <property type="component" value="Unassembled WGS sequence"/>
</dbReference>
<name>A0A419UZM0_9BACL</name>
<dbReference type="RefSeq" id="WP_120193690.1">
    <property type="nucleotide sequence ID" value="NZ_RAPK01000010.1"/>
</dbReference>
<reference evidence="1 2" key="1">
    <citation type="submission" date="2018-09" db="EMBL/GenBank/DDBJ databases">
        <title>Genomic Encyclopedia of Archaeal and Bacterial Type Strains, Phase II (KMG-II): from individual species to whole genera.</title>
        <authorList>
            <person name="Goeker M."/>
        </authorList>
    </citation>
    <scope>NUCLEOTIDE SEQUENCE [LARGE SCALE GENOMIC DNA]</scope>
    <source>
        <strain evidence="1 2">DSM 17008</strain>
    </source>
</reference>
<comment type="caution">
    <text evidence="1">The sequence shown here is derived from an EMBL/GenBank/DDBJ whole genome shotgun (WGS) entry which is preliminary data.</text>
</comment>
<dbReference type="EMBL" id="RAPK01000010">
    <property type="protein sequence ID" value="RKD71135.1"/>
    <property type="molecule type" value="Genomic_DNA"/>
</dbReference>
<dbReference type="InterPro" id="IPR014500">
    <property type="entry name" value="UCP019307_cupin"/>
</dbReference>
<accession>A0A419UZM0</accession>